<evidence type="ECO:0000313" key="2">
    <source>
        <dbReference type="Proteomes" id="UP000002045"/>
    </source>
</evidence>
<dbReference type="Proteomes" id="UP000002045">
    <property type="component" value="Chromosome"/>
</dbReference>
<reference evidence="1" key="1">
    <citation type="journal article" date="2011" name="PLoS ONE">
        <title>The entomopathogenic bacterial endosymbionts xenorhabdus and photorhabdus: convergent lifestyles from divergent genomes.</title>
        <authorList>
            <person name="Chaston J.M."/>
            <person name="Suen G."/>
            <person name="Tucker S.L."/>
            <person name="Andersen A.W."/>
            <person name="Bhasin A."/>
            <person name="Bode E."/>
            <person name="Bode H.B."/>
            <person name="Brachmann A.O."/>
            <person name="Cowles C.E."/>
            <person name="Cowles K.N."/>
            <person name="Darby C."/>
            <person name="de Leon L."/>
            <person name="Drace K."/>
            <person name="Du Z."/>
            <person name="Givaudan A."/>
            <person name="Herbert Tran E.E."/>
            <person name="Jewell K.A."/>
            <person name="Knack J.J."/>
            <person name="Krasomil-Osterfeld K.C."/>
            <person name="Kukor R."/>
            <person name="Lanois A."/>
            <person name="Latreille P."/>
            <person name="Leimgruber N.K."/>
            <person name="Lipke C.M."/>
            <person name="Liu R."/>
            <person name="Lu X."/>
            <person name="Martens E.C."/>
            <person name="Marri P.R."/>
            <person name="Medigue C."/>
            <person name="Menard M.L."/>
            <person name="Miller N.M."/>
            <person name="Morales-Soto N."/>
            <person name="Norton S."/>
            <person name="Ogier J.C."/>
            <person name="Orchard S.S."/>
            <person name="Park D."/>
            <person name="Park Y."/>
            <person name="Qurollo B.A."/>
            <person name="Sugar D.R."/>
            <person name="Richards G.R."/>
            <person name="Rouy Z."/>
            <person name="Slominski B."/>
            <person name="Slominski K."/>
            <person name="Snyder H."/>
            <person name="Tjaden B.C."/>
            <person name="van der Hoeven R."/>
            <person name="Welch R.D."/>
            <person name="Wheeler C."/>
            <person name="Xiang B."/>
            <person name="Barbazuk B."/>
            <person name="Gaudriault S."/>
            <person name="Goodner B."/>
            <person name="Slater S.C."/>
            <person name="Forst S."/>
            <person name="Goldman B.S."/>
            <person name="Goodrich-Blair H."/>
        </authorList>
    </citation>
    <scope>NUCLEOTIDE SEQUENCE [LARGE SCALE GENOMIC DNA]</scope>
    <source>
        <strain evidence="1">SS-2004</strain>
    </source>
</reference>
<dbReference type="EMBL" id="FN667741">
    <property type="protein sequence ID" value="CBJ81197.1"/>
    <property type="molecule type" value="Genomic_DNA"/>
</dbReference>
<dbReference type="STRING" id="406818.XBJ1_2071"/>
<gene>
    <name evidence="1" type="ordered locus">XBJ1_2071</name>
</gene>
<protein>
    <submittedName>
        <fullName evidence="1">Uncharacterized protein</fullName>
    </submittedName>
</protein>
<dbReference type="AlphaFoldDB" id="D3V382"/>
<evidence type="ECO:0000313" key="1">
    <source>
        <dbReference type="EMBL" id="CBJ81197.1"/>
    </source>
</evidence>
<accession>D3V382</accession>
<proteinExistence type="predicted"/>
<sequence length="24" mass="2910">MDFQNHWTLDTSVLVKGWFKFGPR</sequence>
<organism evidence="1 2">
    <name type="scientific">Xenorhabdus bovienii (strain SS-2004)</name>
    <name type="common">Xenorhabdus nematophila subsp. bovienii</name>
    <dbReference type="NCBI Taxonomy" id="406818"/>
    <lineage>
        <taxon>Bacteria</taxon>
        <taxon>Pseudomonadati</taxon>
        <taxon>Pseudomonadota</taxon>
        <taxon>Gammaproteobacteria</taxon>
        <taxon>Enterobacterales</taxon>
        <taxon>Morganellaceae</taxon>
        <taxon>Xenorhabdus</taxon>
    </lineage>
</organism>
<dbReference type="HOGENOM" id="CLU_3421290_0_0_6"/>
<name>D3V382_XENBS</name>
<dbReference type="KEGG" id="xbo:XBJ1_2071"/>